<gene>
    <name evidence="2" type="ORF">CASFOL_018609</name>
</gene>
<evidence type="ECO:0000256" key="1">
    <source>
        <dbReference type="SAM" id="Phobius"/>
    </source>
</evidence>
<evidence type="ECO:0000313" key="3">
    <source>
        <dbReference type="Proteomes" id="UP001632038"/>
    </source>
</evidence>
<organism evidence="2 3">
    <name type="scientific">Castilleja foliolosa</name>
    <dbReference type="NCBI Taxonomy" id="1961234"/>
    <lineage>
        <taxon>Eukaryota</taxon>
        <taxon>Viridiplantae</taxon>
        <taxon>Streptophyta</taxon>
        <taxon>Embryophyta</taxon>
        <taxon>Tracheophyta</taxon>
        <taxon>Spermatophyta</taxon>
        <taxon>Magnoliopsida</taxon>
        <taxon>eudicotyledons</taxon>
        <taxon>Gunneridae</taxon>
        <taxon>Pentapetalae</taxon>
        <taxon>asterids</taxon>
        <taxon>lamiids</taxon>
        <taxon>Lamiales</taxon>
        <taxon>Orobanchaceae</taxon>
        <taxon>Pedicularideae</taxon>
        <taxon>Castillejinae</taxon>
        <taxon>Castilleja</taxon>
    </lineage>
</organism>
<dbReference type="PANTHER" id="PTHR33640:SF3">
    <property type="entry name" value="DUF4408 DOMAIN-CONTAINING PROTEIN"/>
    <property type="match status" value="1"/>
</dbReference>
<name>A0ABD3D789_9LAMI</name>
<dbReference type="PANTHER" id="PTHR33640">
    <property type="entry name" value="TRANSMEMBRANE PROTEIN"/>
    <property type="match status" value="1"/>
</dbReference>
<dbReference type="EMBL" id="JAVIJP010000025">
    <property type="protein sequence ID" value="KAL3637441.1"/>
    <property type="molecule type" value="Genomic_DNA"/>
</dbReference>
<keyword evidence="3" id="KW-1185">Reference proteome</keyword>
<comment type="caution">
    <text evidence="2">The sequence shown here is derived from an EMBL/GenBank/DDBJ whole genome shotgun (WGS) entry which is preliminary data.</text>
</comment>
<keyword evidence="1" id="KW-0472">Membrane</keyword>
<reference evidence="3" key="1">
    <citation type="journal article" date="2024" name="IScience">
        <title>Strigolactones Initiate the Formation of Haustorium-like Structures in Castilleja.</title>
        <authorList>
            <person name="Buerger M."/>
            <person name="Peterson D."/>
            <person name="Chory J."/>
        </authorList>
    </citation>
    <scope>NUCLEOTIDE SEQUENCE [LARGE SCALE GENOMIC DNA]</scope>
</reference>
<evidence type="ECO:0000313" key="2">
    <source>
        <dbReference type="EMBL" id="KAL3637441.1"/>
    </source>
</evidence>
<feature type="transmembrane region" description="Helical" evidence="1">
    <location>
        <begin position="27"/>
        <end position="49"/>
    </location>
</feature>
<dbReference type="Proteomes" id="UP001632038">
    <property type="component" value="Unassembled WGS sequence"/>
</dbReference>
<accession>A0ABD3D789</accession>
<sequence>MDAFEIGDNNVMRASYNSNTLPKIKRLLRIIEVITILVFLTSATTRLPLAVKLTGEYLRRAVTFVISPFFIFLIGNVIVLTLFFKSRHEYQNSQNSTYTLFDFRQEYISNIDESSHGQGSEDNIVFEDKQTIFEVTRSNSNRSEMETWPRVVDKGEVAVEMVDHLSNEEFKREIEEFIARQIKFHQQEKMAIVLCDSV</sequence>
<dbReference type="AlphaFoldDB" id="A0ABD3D789"/>
<proteinExistence type="predicted"/>
<protein>
    <recommendedName>
        <fullName evidence="4">DUF4408 domain-containing protein</fullName>
    </recommendedName>
</protein>
<keyword evidence="1" id="KW-1133">Transmembrane helix</keyword>
<evidence type="ECO:0008006" key="4">
    <source>
        <dbReference type="Google" id="ProtNLM"/>
    </source>
</evidence>
<feature type="transmembrane region" description="Helical" evidence="1">
    <location>
        <begin position="61"/>
        <end position="84"/>
    </location>
</feature>
<keyword evidence="1" id="KW-0812">Transmembrane</keyword>